<feature type="domain" description="Enoyl-CoA hydratase/isomerase" evidence="4">
    <location>
        <begin position="15"/>
        <end position="342"/>
    </location>
</feature>
<accession>A0A6L8W9K2</accession>
<dbReference type="EC" id="3.1.2.4" evidence="2"/>
<dbReference type="GO" id="GO:0003860">
    <property type="term" value="F:3-hydroxyisobutyryl-CoA hydrolase activity"/>
    <property type="evidence" value="ECO:0007669"/>
    <property type="project" value="UniProtKB-EC"/>
</dbReference>
<dbReference type="GO" id="GO:0016853">
    <property type="term" value="F:isomerase activity"/>
    <property type="evidence" value="ECO:0007669"/>
    <property type="project" value="UniProtKB-KW"/>
</dbReference>
<keyword evidence="3" id="KW-0378">Hydrolase</keyword>
<dbReference type="Gene3D" id="3.90.226.10">
    <property type="entry name" value="2-enoyl-CoA Hydratase, Chain A, domain 1"/>
    <property type="match status" value="1"/>
</dbReference>
<dbReference type="RefSeq" id="WP_161315590.1">
    <property type="nucleotide sequence ID" value="NZ_WTUW01000002.1"/>
</dbReference>
<comment type="caution">
    <text evidence="5">The sequence shown here is derived from an EMBL/GenBank/DDBJ whole genome shotgun (WGS) entry which is preliminary data.</text>
</comment>
<evidence type="ECO:0000256" key="2">
    <source>
        <dbReference type="ARBA" id="ARBA00011915"/>
    </source>
</evidence>
<dbReference type="NCBIfam" id="NF004127">
    <property type="entry name" value="PRK05617.1"/>
    <property type="match status" value="1"/>
</dbReference>
<dbReference type="FunFam" id="3.90.226.10:FF:000026">
    <property type="entry name" value="3-hydroxyisobutyryl-CoA hydrolase, mitochondrial"/>
    <property type="match status" value="1"/>
</dbReference>
<dbReference type="InterPro" id="IPR032259">
    <property type="entry name" value="HIBYL-CoA-H"/>
</dbReference>
<keyword evidence="6" id="KW-1185">Reference proteome</keyword>
<dbReference type="PANTHER" id="PTHR43176">
    <property type="entry name" value="3-HYDROXYISOBUTYRYL-COA HYDROLASE-RELATED"/>
    <property type="match status" value="1"/>
</dbReference>
<sequence>MSSEEEILFEVRGAIGLVTLNRPKALNALTHEMCLALDAKLKEWETDDTVKAVLIEGAGEKAFCAGGDIVKLYNEGKSGGDYPYHFYRDEYLLNTRIKHFPKPYIALIDGIVMGGGVGVSVHGSHRIATERTLFAMPESGIGLFPDVGGTYFLPRLAGELGMYLGLTGARLKTADSVFAGIAQNYIPSEKLPALKDALAAHEFAGDTSAEIDALIEKFAADPGDAPIAEVLPAINRHFARGSVPAIIESLQADGDAFTTKTADSLLTKSPTSMKLTFEQLRRGAKLDFDDCMRQEFRMVNRVIKGVDFYEGTRAVVIDKDQSPKWNPARLDEVSDAEIEAYFAPLDNGDIY</sequence>
<dbReference type="InterPro" id="IPR045004">
    <property type="entry name" value="ECH_dom"/>
</dbReference>
<evidence type="ECO:0000256" key="3">
    <source>
        <dbReference type="ARBA" id="ARBA00022801"/>
    </source>
</evidence>
<dbReference type="Pfam" id="PF16113">
    <property type="entry name" value="ECH_2"/>
    <property type="match status" value="1"/>
</dbReference>
<organism evidence="5 6">
    <name type="scientific">Sneathiella litorea</name>
    <dbReference type="NCBI Taxonomy" id="2606216"/>
    <lineage>
        <taxon>Bacteria</taxon>
        <taxon>Pseudomonadati</taxon>
        <taxon>Pseudomonadota</taxon>
        <taxon>Alphaproteobacteria</taxon>
        <taxon>Sneathiellales</taxon>
        <taxon>Sneathiellaceae</taxon>
        <taxon>Sneathiella</taxon>
    </lineage>
</organism>
<reference evidence="5 6" key="1">
    <citation type="submission" date="2019-12" db="EMBL/GenBank/DDBJ databases">
        <title>Snethiella sp. nov. sp. isolated from sea sand.</title>
        <authorList>
            <person name="Kim J."/>
            <person name="Jeong S.E."/>
            <person name="Jung H.S."/>
            <person name="Jeon C.O."/>
        </authorList>
    </citation>
    <scope>NUCLEOTIDE SEQUENCE [LARGE SCALE GENOMIC DNA]</scope>
    <source>
        <strain evidence="5 6">DP05</strain>
    </source>
</reference>
<evidence type="ECO:0000256" key="1">
    <source>
        <dbReference type="ARBA" id="ARBA00001709"/>
    </source>
</evidence>
<proteinExistence type="predicted"/>
<dbReference type="CDD" id="cd06558">
    <property type="entry name" value="crotonase-like"/>
    <property type="match status" value="1"/>
</dbReference>
<evidence type="ECO:0000313" key="5">
    <source>
        <dbReference type="EMBL" id="MZR31060.1"/>
    </source>
</evidence>
<dbReference type="Proteomes" id="UP000476030">
    <property type="component" value="Unassembled WGS sequence"/>
</dbReference>
<name>A0A6L8W9K2_9PROT</name>
<protein>
    <recommendedName>
        <fullName evidence="2">3-hydroxyisobutyryl-CoA hydrolase</fullName>
        <ecNumber evidence="2">3.1.2.4</ecNumber>
    </recommendedName>
</protein>
<dbReference type="InterPro" id="IPR029045">
    <property type="entry name" value="ClpP/crotonase-like_dom_sf"/>
</dbReference>
<dbReference type="EMBL" id="WTUW01000002">
    <property type="protein sequence ID" value="MZR31060.1"/>
    <property type="molecule type" value="Genomic_DNA"/>
</dbReference>
<dbReference type="SUPFAM" id="SSF52096">
    <property type="entry name" value="ClpP/crotonase"/>
    <property type="match status" value="1"/>
</dbReference>
<dbReference type="PANTHER" id="PTHR43176:SF3">
    <property type="entry name" value="3-HYDROXYISOBUTYRYL-COA HYDROLASE, MITOCHONDRIAL"/>
    <property type="match status" value="1"/>
</dbReference>
<dbReference type="AlphaFoldDB" id="A0A6L8W9K2"/>
<dbReference type="GO" id="GO:0006574">
    <property type="term" value="P:L-valine catabolic process"/>
    <property type="evidence" value="ECO:0007669"/>
    <property type="project" value="TreeGrafter"/>
</dbReference>
<evidence type="ECO:0000259" key="4">
    <source>
        <dbReference type="Pfam" id="PF16113"/>
    </source>
</evidence>
<evidence type="ECO:0000313" key="6">
    <source>
        <dbReference type="Proteomes" id="UP000476030"/>
    </source>
</evidence>
<gene>
    <name evidence="5" type="ORF">GQE98_10495</name>
</gene>
<keyword evidence="5" id="KW-0413">Isomerase</keyword>
<comment type="catalytic activity">
    <reaction evidence="1">
        <text>3-hydroxy-2-methylpropanoyl-CoA + H2O = 3-hydroxy-2-methylpropanoate + CoA + H(+)</text>
        <dbReference type="Rhea" id="RHEA:20888"/>
        <dbReference type="ChEBI" id="CHEBI:11805"/>
        <dbReference type="ChEBI" id="CHEBI:15377"/>
        <dbReference type="ChEBI" id="CHEBI:15378"/>
        <dbReference type="ChEBI" id="CHEBI:57287"/>
        <dbReference type="ChEBI" id="CHEBI:57340"/>
        <dbReference type="EC" id="3.1.2.4"/>
    </reaction>
</comment>